<dbReference type="EMBL" id="BORQ01000003">
    <property type="protein sequence ID" value="GIO31972.1"/>
    <property type="molecule type" value="Genomic_DNA"/>
</dbReference>
<organism evidence="1 2">
    <name type="scientific">Paenibacillus albilobatus</name>
    <dbReference type="NCBI Taxonomy" id="2716884"/>
    <lineage>
        <taxon>Bacteria</taxon>
        <taxon>Bacillati</taxon>
        <taxon>Bacillota</taxon>
        <taxon>Bacilli</taxon>
        <taxon>Bacillales</taxon>
        <taxon>Paenibacillaceae</taxon>
        <taxon>Paenibacillus</taxon>
    </lineage>
</organism>
<gene>
    <name evidence="1" type="ORF">J2TS6_31130</name>
</gene>
<evidence type="ECO:0000313" key="2">
    <source>
        <dbReference type="Proteomes" id="UP000679779"/>
    </source>
</evidence>
<keyword evidence="2" id="KW-1185">Reference proteome</keyword>
<comment type="caution">
    <text evidence="1">The sequence shown here is derived from an EMBL/GenBank/DDBJ whole genome shotgun (WGS) entry which is preliminary data.</text>
</comment>
<proteinExistence type="predicted"/>
<accession>A0A919XJN8</accession>
<dbReference type="RefSeq" id="WP_160044280.1">
    <property type="nucleotide sequence ID" value="NZ_BORQ01000003.1"/>
</dbReference>
<dbReference type="AlphaFoldDB" id="A0A919XJN8"/>
<dbReference type="Proteomes" id="UP000679779">
    <property type="component" value="Unassembled WGS sequence"/>
</dbReference>
<sequence length="142" mass="16268">MNILTAHGIHLQMHVSIHQIAETPVVLNRSRPVVLWEVESRTLVFISDLDFPLLPEIRLCFDIACEGKPICRTYGKLLWKEDSLSDARLYGVLLDPDQHGEVNMAKQITRTVMGGRVRLQNYEHYTDFLDNKGSGQIFDVFT</sequence>
<evidence type="ECO:0000313" key="1">
    <source>
        <dbReference type="EMBL" id="GIO31972.1"/>
    </source>
</evidence>
<name>A0A919XJN8_9BACL</name>
<protein>
    <submittedName>
        <fullName evidence="1">Uncharacterized protein</fullName>
    </submittedName>
</protein>
<reference evidence="1" key="1">
    <citation type="submission" date="2021-03" db="EMBL/GenBank/DDBJ databases">
        <title>Antimicrobial resistance genes in bacteria isolated from Japanese honey, and their potential for conferring macrolide and lincosamide resistance in the American foulbrood pathogen Paenibacillus larvae.</title>
        <authorList>
            <person name="Okamoto M."/>
            <person name="Kumagai M."/>
            <person name="Kanamori H."/>
            <person name="Takamatsu D."/>
        </authorList>
    </citation>
    <scope>NUCLEOTIDE SEQUENCE</scope>
    <source>
        <strain evidence="1">J2TS6</strain>
    </source>
</reference>